<dbReference type="RefSeq" id="WP_117893464.1">
    <property type="nucleotide sequence ID" value="NZ_CAXULD010000051.1"/>
</dbReference>
<dbReference type="InterPro" id="IPR010697">
    <property type="entry name" value="YspA"/>
</dbReference>
<comment type="caution">
    <text evidence="1">The sequence shown here is derived from an EMBL/GenBank/DDBJ whole genome shotgun (WGS) entry which is preliminary data.</text>
</comment>
<dbReference type="Gene3D" id="3.40.50.450">
    <property type="match status" value="1"/>
</dbReference>
<accession>A0A395UJB8</accession>
<dbReference type="Pfam" id="PF06908">
    <property type="entry name" value="YpsA"/>
    <property type="match status" value="1"/>
</dbReference>
<reference evidence="1 2" key="1">
    <citation type="submission" date="2018-08" db="EMBL/GenBank/DDBJ databases">
        <title>A genome reference for cultivated species of the human gut microbiota.</title>
        <authorList>
            <person name="Zou Y."/>
            <person name="Xue W."/>
            <person name="Luo G."/>
        </authorList>
    </citation>
    <scope>NUCLEOTIDE SEQUENCE [LARGE SCALE GENOMIC DNA]</scope>
    <source>
        <strain evidence="1 2">AF25-30LB</strain>
    </source>
</reference>
<name>A0A395UJB8_PHOVU</name>
<gene>
    <name evidence="1" type="ORF">DWY53_17045</name>
</gene>
<evidence type="ECO:0000313" key="2">
    <source>
        <dbReference type="Proteomes" id="UP000266497"/>
    </source>
</evidence>
<organism evidence="1 2">
    <name type="scientific">Phocaeicola vulgatus</name>
    <name type="common">Bacteroides vulgatus</name>
    <dbReference type="NCBI Taxonomy" id="821"/>
    <lineage>
        <taxon>Bacteria</taxon>
        <taxon>Pseudomonadati</taxon>
        <taxon>Bacteroidota</taxon>
        <taxon>Bacteroidia</taxon>
        <taxon>Bacteroidales</taxon>
        <taxon>Bacteroidaceae</taxon>
        <taxon>Phocaeicola</taxon>
    </lineage>
</organism>
<dbReference type="EMBL" id="QRUD01000056">
    <property type="protein sequence ID" value="RGR35375.1"/>
    <property type="molecule type" value="Genomic_DNA"/>
</dbReference>
<dbReference type="Proteomes" id="UP000266497">
    <property type="component" value="Unassembled WGS sequence"/>
</dbReference>
<dbReference type="SUPFAM" id="SSF102405">
    <property type="entry name" value="MCP/YpsA-like"/>
    <property type="match status" value="1"/>
</dbReference>
<dbReference type="PANTHER" id="PTHR38440:SF1">
    <property type="entry name" value="UPF0398 PROTEIN SPR0331"/>
    <property type="match status" value="1"/>
</dbReference>
<evidence type="ECO:0000313" key="1">
    <source>
        <dbReference type="EMBL" id="RGR35375.1"/>
    </source>
</evidence>
<dbReference type="AlphaFoldDB" id="A0A395UJB8"/>
<proteinExistence type="predicted"/>
<protein>
    <submittedName>
        <fullName evidence="1">DUF1273 family protein</fullName>
    </submittedName>
</protein>
<dbReference type="PANTHER" id="PTHR38440">
    <property type="entry name" value="UPF0398 PROTEIN YPSA"/>
    <property type="match status" value="1"/>
</dbReference>
<sequence length="205" mass="24084">MTPKEEYIMKKTGLFQNETLFFYTYIAHNGQIYKTTAASLDICRKLRDRWQRHLSTSFTGHRHIANYAEVKKKVENAVRFCYKNGQRFFYVGGAIGFDTIAAESVLRLKEEFPDIVLIVVVPFPQQDKLFNSSYRNRYFNILNMADEVITISDSFSNFAYLKRNDYMISHSSQLIAYWDEISLGGTSYTVRKAYEKKLTIYNLYK</sequence>